<gene>
    <name evidence="9" type="ORF">ACFPN2_24970</name>
</gene>
<dbReference type="InterPro" id="IPR017941">
    <property type="entry name" value="Rieske_2Fe-2S"/>
</dbReference>
<organism evidence="9 10">
    <name type="scientific">Steroidobacter flavus</name>
    <dbReference type="NCBI Taxonomy" id="1842136"/>
    <lineage>
        <taxon>Bacteria</taxon>
        <taxon>Pseudomonadati</taxon>
        <taxon>Pseudomonadota</taxon>
        <taxon>Gammaproteobacteria</taxon>
        <taxon>Steroidobacterales</taxon>
        <taxon>Steroidobacteraceae</taxon>
        <taxon>Steroidobacter</taxon>
    </lineage>
</organism>
<evidence type="ECO:0000313" key="10">
    <source>
        <dbReference type="Proteomes" id="UP001595904"/>
    </source>
</evidence>
<dbReference type="SUPFAM" id="SSF50022">
    <property type="entry name" value="ISP domain"/>
    <property type="match status" value="1"/>
</dbReference>
<dbReference type="PANTHER" id="PTHR43756:SF5">
    <property type="entry name" value="CHOLINE MONOOXYGENASE, CHLOROPLASTIC"/>
    <property type="match status" value="1"/>
</dbReference>
<accession>A0ABV8T0Z9</accession>
<dbReference type="CDD" id="cd03469">
    <property type="entry name" value="Rieske_RO_Alpha_N"/>
    <property type="match status" value="1"/>
</dbReference>
<keyword evidence="10" id="KW-1185">Reference proteome</keyword>
<dbReference type="InterPro" id="IPR001663">
    <property type="entry name" value="Rng_hydr_dOase-A"/>
</dbReference>
<keyword evidence="4 9" id="KW-0560">Oxidoreductase</keyword>
<keyword evidence="3" id="KW-0479">Metal-binding</keyword>
<dbReference type="PRINTS" id="PR00090">
    <property type="entry name" value="RNGDIOXGNASE"/>
</dbReference>
<keyword evidence="6" id="KW-0411">Iron-sulfur</keyword>
<feature type="domain" description="Rieske" evidence="8">
    <location>
        <begin position="39"/>
        <end position="144"/>
    </location>
</feature>
<name>A0ABV8T0Z9_9GAMM</name>
<dbReference type="GO" id="GO:0051213">
    <property type="term" value="F:dioxygenase activity"/>
    <property type="evidence" value="ECO:0007669"/>
    <property type="project" value="UniProtKB-KW"/>
</dbReference>
<keyword evidence="5" id="KW-0408">Iron</keyword>
<dbReference type="EC" id="1.14.13.-" evidence="9"/>
<dbReference type="RefSeq" id="WP_380601682.1">
    <property type="nucleotide sequence ID" value="NZ_JBHSDU010000014.1"/>
</dbReference>
<dbReference type="InterPro" id="IPR015879">
    <property type="entry name" value="Ring_hydroxy_dOase_asu_C_dom"/>
</dbReference>
<dbReference type="Pfam" id="PF00848">
    <property type="entry name" value="Ring_hydroxyl_A"/>
    <property type="match status" value="1"/>
</dbReference>
<comment type="caution">
    <text evidence="9">The sequence shown here is derived from an EMBL/GenBank/DDBJ whole genome shotgun (WGS) entry which is preliminary data.</text>
</comment>
<comment type="cofactor">
    <cofactor evidence="1">
        <name>Fe cation</name>
        <dbReference type="ChEBI" id="CHEBI:24875"/>
    </cofactor>
</comment>
<dbReference type="Gene3D" id="3.90.380.10">
    <property type="entry name" value="Naphthalene 1,2-dioxygenase Alpha Subunit, Chain A, domain 1"/>
    <property type="match status" value="1"/>
</dbReference>
<evidence type="ECO:0000256" key="2">
    <source>
        <dbReference type="ARBA" id="ARBA00022714"/>
    </source>
</evidence>
<evidence type="ECO:0000256" key="3">
    <source>
        <dbReference type="ARBA" id="ARBA00022723"/>
    </source>
</evidence>
<evidence type="ECO:0000256" key="1">
    <source>
        <dbReference type="ARBA" id="ARBA00001962"/>
    </source>
</evidence>
<dbReference type="EMBL" id="JBHSDU010000014">
    <property type="protein sequence ID" value="MFC4312359.1"/>
    <property type="molecule type" value="Genomic_DNA"/>
</dbReference>
<evidence type="ECO:0000259" key="8">
    <source>
        <dbReference type="PROSITE" id="PS51296"/>
    </source>
</evidence>
<sequence length="399" mass="44588">MNLQELIARQRPGWSLEQPFYTSAEIYDLERKTWLARQWYVLGHSSEVRESGSFIVRDLLGESLIIVRGNDGTVRGFFNVCRHRGSRICDADGKAASLMCPYHAWTYRLDGTLRSAPALPEGIDTSQLGLRPAPVKEIGGVILGSLQGELESLEPVRQALEPALIYHGVPNARIAARRHYPTRGNWKLVMENFMECYHCFPAHPEYCSVMRHVDALGRVSSDGAARWQQTLEEWLRNQANPDSPIGNQQFNFTAPVQSYGATRAPIGGGCKTQTKDGEPAAPLMGEQSRFDGGVSTLRIDPFVYIAALNDYVRLFQFLPTGPETTDVVLTWLVDGEAREPDVDIEKLVWLWDVTTVQDKALIERNAAGIRSTAYSPGPYSTLESMPAQFVGRYLRELAL</sequence>
<keyword evidence="9" id="KW-0223">Dioxygenase</keyword>
<dbReference type="SUPFAM" id="SSF55961">
    <property type="entry name" value="Bet v1-like"/>
    <property type="match status" value="1"/>
</dbReference>
<keyword evidence="2" id="KW-0001">2Fe-2S</keyword>
<dbReference type="PROSITE" id="PS51296">
    <property type="entry name" value="RIESKE"/>
    <property type="match status" value="1"/>
</dbReference>
<evidence type="ECO:0000256" key="7">
    <source>
        <dbReference type="ARBA" id="ARBA00023027"/>
    </source>
</evidence>
<dbReference type="Pfam" id="PF00355">
    <property type="entry name" value="Rieske"/>
    <property type="match status" value="1"/>
</dbReference>
<dbReference type="PANTHER" id="PTHR43756">
    <property type="entry name" value="CHOLINE MONOOXYGENASE, CHLOROPLASTIC"/>
    <property type="match status" value="1"/>
</dbReference>
<dbReference type="Gene3D" id="2.102.10.10">
    <property type="entry name" value="Rieske [2Fe-2S] iron-sulphur domain"/>
    <property type="match status" value="1"/>
</dbReference>
<proteinExistence type="predicted"/>
<evidence type="ECO:0000313" key="9">
    <source>
        <dbReference type="EMBL" id="MFC4312359.1"/>
    </source>
</evidence>
<dbReference type="InterPro" id="IPR015881">
    <property type="entry name" value="ARHD_Rieske_2Fe_2S"/>
</dbReference>
<reference evidence="10" key="1">
    <citation type="journal article" date="2019" name="Int. J. Syst. Evol. Microbiol.">
        <title>The Global Catalogue of Microorganisms (GCM) 10K type strain sequencing project: providing services to taxonomists for standard genome sequencing and annotation.</title>
        <authorList>
            <consortium name="The Broad Institute Genomics Platform"/>
            <consortium name="The Broad Institute Genome Sequencing Center for Infectious Disease"/>
            <person name="Wu L."/>
            <person name="Ma J."/>
        </authorList>
    </citation>
    <scope>NUCLEOTIDE SEQUENCE [LARGE SCALE GENOMIC DNA]</scope>
    <source>
        <strain evidence="10">CGMCC 1.10759</strain>
    </source>
</reference>
<evidence type="ECO:0000256" key="4">
    <source>
        <dbReference type="ARBA" id="ARBA00023002"/>
    </source>
</evidence>
<protein>
    <submittedName>
        <fullName evidence="9">Aromatic ring-hydroxylating dioxygenase subunit alpha</fullName>
        <ecNumber evidence="9">1.14.13.-</ecNumber>
    </submittedName>
</protein>
<dbReference type="InterPro" id="IPR036922">
    <property type="entry name" value="Rieske_2Fe-2S_sf"/>
</dbReference>
<keyword evidence="7" id="KW-0520">NAD</keyword>
<dbReference type="Proteomes" id="UP001595904">
    <property type="component" value="Unassembled WGS sequence"/>
</dbReference>
<dbReference type="PROSITE" id="PS00570">
    <property type="entry name" value="RING_HYDROXYL_ALPHA"/>
    <property type="match status" value="1"/>
</dbReference>
<evidence type="ECO:0000256" key="6">
    <source>
        <dbReference type="ARBA" id="ARBA00023014"/>
    </source>
</evidence>
<evidence type="ECO:0000256" key="5">
    <source>
        <dbReference type="ARBA" id="ARBA00023004"/>
    </source>
</evidence>